<protein>
    <submittedName>
        <fullName evidence="1">Uncharacterized protein</fullName>
    </submittedName>
</protein>
<name>A0A0S2DNE8_LYSEN</name>
<accession>A0A0S2DNE8</accession>
<dbReference type="PATRIC" id="fig|69.6.peg.4653"/>
<sequence>MGFVLACACARRQANIKSFRPQAAGSLSLSEATKKVTKEKALFFRIKSH</sequence>
<reference evidence="1 2" key="1">
    <citation type="submission" date="2015-11" db="EMBL/GenBank/DDBJ databases">
        <title>Genome sequences of Lysobacter enzymogenes strain C3 and Lysobacter antibioticus ATCC 29479.</title>
        <authorList>
            <person name="Kobayashi D.Y."/>
        </authorList>
    </citation>
    <scope>NUCLEOTIDE SEQUENCE [LARGE SCALE GENOMIC DNA]</scope>
    <source>
        <strain evidence="1 2">C3</strain>
    </source>
</reference>
<dbReference type="AlphaFoldDB" id="A0A0S2DNE8"/>
<dbReference type="EMBL" id="CP013140">
    <property type="protein sequence ID" value="ALN60060.1"/>
    <property type="molecule type" value="Genomic_DNA"/>
</dbReference>
<proteinExistence type="predicted"/>
<dbReference type="KEGG" id="lez:GLE_4719"/>
<dbReference type="Proteomes" id="UP000061569">
    <property type="component" value="Chromosome"/>
</dbReference>
<organism evidence="1 2">
    <name type="scientific">Lysobacter enzymogenes</name>
    <dbReference type="NCBI Taxonomy" id="69"/>
    <lineage>
        <taxon>Bacteria</taxon>
        <taxon>Pseudomonadati</taxon>
        <taxon>Pseudomonadota</taxon>
        <taxon>Gammaproteobacteria</taxon>
        <taxon>Lysobacterales</taxon>
        <taxon>Lysobacteraceae</taxon>
        <taxon>Lysobacter</taxon>
    </lineage>
</organism>
<gene>
    <name evidence="1" type="ORF">GLE_4719</name>
</gene>
<evidence type="ECO:0000313" key="1">
    <source>
        <dbReference type="EMBL" id="ALN60060.1"/>
    </source>
</evidence>
<evidence type="ECO:0000313" key="2">
    <source>
        <dbReference type="Proteomes" id="UP000061569"/>
    </source>
</evidence>